<dbReference type="EMBL" id="JBJQND010000005">
    <property type="protein sequence ID" value="KAL3875733.1"/>
    <property type="molecule type" value="Genomic_DNA"/>
</dbReference>
<keyword evidence="1" id="KW-0472">Membrane</keyword>
<evidence type="ECO:0000313" key="3">
    <source>
        <dbReference type="Proteomes" id="UP001634394"/>
    </source>
</evidence>
<comment type="caution">
    <text evidence="2">The sequence shown here is derived from an EMBL/GenBank/DDBJ whole genome shotgun (WGS) entry which is preliminary data.</text>
</comment>
<proteinExistence type="predicted"/>
<dbReference type="AlphaFoldDB" id="A0ABD3WR65"/>
<protein>
    <recommendedName>
        <fullName evidence="4">TNFR-Cys domain-containing protein</fullName>
    </recommendedName>
</protein>
<feature type="transmembrane region" description="Helical" evidence="1">
    <location>
        <begin position="7"/>
        <end position="25"/>
    </location>
</feature>
<keyword evidence="1" id="KW-0812">Transmembrane</keyword>
<keyword evidence="3" id="KW-1185">Reference proteome</keyword>
<evidence type="ECO:0008006" key="4">
    <source>
        <dbReference type="Google" id="ProtNLM"/>
    </source>
</evidence>
<dbReference type="Proteomes" id="UP001634394">
    <property type="component" value="Unassembled WGS sequence"/>
</dbReference>
<reference evidence="2 3" key="1">
    <citation type="submission" date="2024-11" db="EMBL/GenBank/DDBJ databases">
        <title>Chromosome-level genome assembly of the freshwater bivalve Anodonta woodiana.</title>
        <authorList>
            <person name="Chen X."/>
        </authorList>
    </citation>
    <scope>NUCLEOTIDE SEQUENCE [LARGE SCALE GENOMIC DNA]</scope>
    <source>
        <strain evidence="2">MN2024</strain>
        <tissue evidence="2">Gills</tissue>
    </source>
</reference>
<feature type="transmembrane region" description="Helical" evidence="1">
    <location>
        <begin position="99"/>
        <end position="120"/>
    </location>
</feature>
<evidence type="ECO:0000313" key="2">
    <source>
        <dbReference type="EMBL" id="KAL3875733.1"/>
    </source>
</evidence>
<accession>A0ABD3WR65</accession>
<gene>
    <name evidence="2" type="ORF">ACJMK2_033654</name>
</gene>
<keyword evidence="1" id="KW-1133">Transmembrane helix</keyword>
<organism evidence="2 3">
    <name type="scientific">Sinanodonta woodiana</name>
    <name type="common">Chinese pond mussel</name>
    <name type="synonym">Anodonta woodiana</name>
    <dbReference type="NCBI Taxonomy" id="1069815"/>
    <lineage>
        <taxon>Eukaryota</taxon>
        <taxon>Metazoa</taxon>
        <taxon>Spiralia</taxon>
        <taxon>Lophotrochozoa</taxon>
        <taxon>Mollusca</taxon>
        <taxon>Bivalvia</taxon>
        <taxon>Autobranchia</taxon>
        <taxon>Heteroconchia</taxon>
        <taxon>Palaeoheterodonta</taxon>
        <taxon>Unionida</taxon>
        <taxon>Unionoidea</taxon>
        <taxon>Unionidae</taxon>
        <taxon>Unioninae</taxon>
        <taxon>Sinanodonta</taxon>
    </lineage>
</organism>
<evidence type="ECO:0000256" key="1">
    <source>
        <dbReference type="SAM" id="Phobius"/>
    </source>
</evidence>
<sequence>MDNKLDLMLFRVIYTSLICYIFRTLGVEASRNIRGVKCRPGEYYSIPADGCISCHVPCDNAIMKKSQDDCSNFCPDFPKPKEHITEVITGSVQSDLSWVAGPIVGGFLTLILVLVLVIYCRRYSRFGIKKQRGSNGQRNGADPVHDEELQILDLHHGPGPHLGNPTVGLTDSGGIPVVSVHSPSEDPHNPLGLNNLPHDLVSDHPPRILYPFPKSKSLQDHAHHFHHPNQFCPIASQPILCSTSTDQPNDCIRGPIPYASELDYRVVEEESDTVVMKPVVGSEEGAQNGMNHQVVSGESHSLLNDNKYITQPHCSMDGNSTCRRVIEVQESLVRAEVSRSIPHSNCPNSRSQVYYNGNTSSVNKHNQCQPDLTGVTSNTFHTAVTEHSVHSTDEFLASPNIACFTIPNPTLISIPVIVEHPEGDPDNFEWQEQQHRAAQDKRCIHEPSLSINKHQEKEVSMDREKYIASNL</sequence>
<name>A0ABD3WR65_SINWO</name>